<reference evidence="2 3" key="1">
    <citation type="submission" date="2018-10" db="EMBL/GenBank/DDBJ databases">
        <title>Genomic Encyclopedia of Archaeal and Bacterial Type Strains, Phase II (KMG-II): from individual species to whole genera.</title>
        <authorList>
            <person name="Goeker M."/>
        </authorList>
    </citation>
    <scope>NUCLEOTIDE SEQUENCE [LARGE SCALE GENOMIC DNA]</scope>
    <source>
        <strain evidence="2 3">DSM 14954</strain>
    </source>
</reference>
<name>A0A660LDC8_9ACTN</name>
<dbReference type="EMBL" id="RBIL01000001">
    <property type="protein sequence ID" value="RKQ91880.1"/>
    <property type="molecule type" value="Genomic_DNA"/>
</dbReference>
<protein>
    <recommendedName>
        <fullName evidence="4">Secreted protein</fullName>
    </recommendedName>
</protein>
<comment type="caution">
    <text evidence="2">The sequence shown here is derived from an EMBL/GenBank/DDBJ whole genome shotgun (WGS) entry which is preliminary data.</text>
</comment>
<sequence length="50" mass="5453">MTPRRPITVALMSVLLVCGTAFSISRATHDSDQTATEITHQVLDTPADQR</sequence>
<feature type="signal peptide" evidence="1">
    <location>
        <begin position="1"/>
        <end position="23"/>
    </location>
</feature>
<dbReference type="Proteomes" id="UP000278962">
    <property type="component" value="Unassembled WGS sequence"/>
</dbReference>
<keyword evidence="1" id="KW-0732">Signal</keyword>
<feature type="chain" id="PRO_5038730145" description="Secreted protein" evidence="1">
    <location>
        <begin position="24"/>
        <end position="50"/>
    </location>
</feature>
<proteinExistence type="predicted"/>
<organism evidence="2 3">
    <name type="scientific">Solirubrobacter pauli</name>
    <dbReference type="NCBI Taxonomy" id="166793"/>
    <lineage>
        <taxon>Bacteria</taxon>
        <taxon>Bacillati</taxon>
        <taxon>Actinomycetota</taxon>
        <taxon>Thermoleophilia</taxon>
        <taxon>Solirubrobacterales</taxon>
        <taxon>Solirubrobacteraceae</taxon>
        <taxon>Solirubrobacter</taxon>
    </lineage>
</organism>
<accession>A0A660LDC8</accession>
<evidence type="ECO:0000313" key="3">
    <source>
        <dbReference type="Proteomes" id="UP000278962"/>
    </source>
</evidence>
<evidence type="ECO:0000256" key="1">
    <source>
        <dbReference type="SAM" id="SignalP"/>
    </source>
</evidence>
<evidence type="ECO:0000313" key="2">
    <source>
        <dbReference type="EMBL" id="RKQ91880.1"/>
    </source>
</evidence>
<dbReference type="AlphaFoldDB" id="A0A660LDC8"/>
<evidence type="ECO:0008006" key="4">
    <source>
        <dbReference type="Google" id="ProtNLM"/>
    </source>
</evidence>
<gene>
    <name evidence="2" type="ORF">C8N24_1713</name>
</gene>
<keyword evidence="3" id="KW-1185">Reference proteome</keyword>